<evidence type="ECO:0000256" key="5">
    <source>
        <dbReference type="ARBA" id="ARBA00022475"/>
    </source>
</evidence>
<feature type="transmembrane region" description="Helical" evidence="14">
    <location>
        <begin position="443"/>
        <end position="464"/>
    </location>
</feature>
<dbReference type="PANTHER" id="PTHR34697:SF2">
    <property type="entry name" value="PHOSPHATIDYLGLYCEROL LYSYLTRANSFERASE"/>
    <property type="match status" value="1"/>
</dbReference>
<keyword evidence="5" id="KW-1003">Cell membrane</keyword>
<evidence type="ECO:0000256" key="7">
    <source>
        <dbReference type="ARBA" id="ARBA00022692"/>
    </source>
</evidence>
<evidence type="ECO:0000256" key="14">
    <source>
        <dbReference type="RuleBase" id="RU363042"/>
    </source>
</evidence>
<keyword evidence="9 14" id="KW-0443">Lipid metabolism</keyword>
<dbReference type="NCBIfam" id="NF033480">
    <property type="entry name" value="bifunc_MprF"/>
    <property type="match status" value="1"/>
</dbReference>
<keyword evidence="8 14" id="KW-1133">Transmembrane helix</keyword>
<dbReference type="Pfam" id="PF09924">
    <property type="entry name" value="LPG_synthase_C"/>
    <property type="match status" value="1"/>
</dbReference>
<dbReference type="EMBL" id="JAGGLJ010000003">
    <property type="protein sequence ID" value="MBP2024948.1"/>
    <property type="molecule type" value="Genomic_DNA"/>
</dbReference>
<dbReference type="InterPro" id="IPR024320">
    <property type="entry name" value="LPG_synthase_C"/>
</dbReference>
<feature type="transmembrane region" description="Helical" evidence="14">
    <location>
        <begin position="324"/>
        <end position="346"/>
    </location>
</feature>
<evidence type="ECO:0000256" key="9">
    <source>
        <dbReference type="ARBA" id="ARBA00023098"/>
    </source>
</evidence>
<dbReference type="EC" id="2.3.2.3" evidence="3 14"/>
<keyword evidence="7 14" id="KW-0812">Transmembrane</keyword>
<keyword evidence="11 14" id="KW-0046">Antibiotic resistance</keyword>
<evidence type="ECO:0000256" key="4">
    <source>
        <dbReference type="ARBA" id="ARBA00021546"/>
    </source>
</evidence>
<feature type="transmembrane region" description="Helical" evidence="14">
    <location>
        <begin position="279"/>
        <end position="304"/>
    </location>
</feature>
<evidence type="ECO:0000256" key="12">
    <source>
        <dbReference type="ARBA" id="ARBA00031899"/>
    </source>
</evidence>
<evidence type="ECO:0000256" key="13">
    <source>
        <dbReference type="ARBA" id="ARBA00047540"/>
    </source>
</evidence>
<feature type="domain" description="Phosphatidylglycerol lysyltransferase C-terminal" evidence="15">
    <location>
        <begin position="527"/>
        <end position="818"/>
    </location>
</feature>
<dbReference type="InterPro" id="IPR022791">
    <property type="entry name" value="L-PG_synthase/AglD"/>
</dbReference>
<dbReference type="SUPFAM" id="SSF55729">
    <property type="entry name" value="Acyl-CoA N-acyltransferases (Nat)"/>
    <property type="match status" value="1"/>
</dbReference>
<dbReference type="GO" id="GO:0050071">
    <property type="term" value="F:phosphatidylglycerol lysyltransferase activity"/>
    <property type="evidence" value="ECO:0007669"/>
    <property type="project" value="UniProtKB-EC"/>
</dbReference>
<feature type="transmembrane region" description="Helical" evidence="14">
    <location>
        <begin position="207"/>
        <end position="227"/>
    </location>
</feature>
<comment type="catalytic activity">
    <reaction evidence="13 14">
        <text>L-lysyl-tRNA(Lys) + a 1,2-diacyl-sn-glycero-3-phospho-(1'-sn-glycerol) = a 1,2-diacyl-sn-glycero-3-phospho-1'-(3'-O-L-lysyl)-sn-glycerol + tRNA(Lys)</text>
        <dbReference type="Rhea" id="RHEA:10668"/>
        <dbReference type="Rhea" id="RHEA-COMP:9696"/>
        <dbReference type="Rhea" id="RHEA-COMP:9697"/>
        <dbReference type="ChEBI" id="CHEBI:64716"/>
        <dbReference type="ChEBI" id="CHEBI:75792"/>
        <dbReference type="ChEBI" id="CHEBI:78442"/>
        <dbReference type="ChEBI" id="CHEBI:78529"/>
        <dbReference type="EC" id="2.3.2.3"/>
    </reaction>
</comment>
<accession>A0ABS4KB07</accession>
<evidence type="ECO:0000256" key="10">
    <source>
        <dbReference type="ARBA" id="ARBA00023136"/>
    </source>
</evidence>
<dbReference type="InterPro" id="IPR016181">
    <property type="entry name" value="Acyl_CoA_acyltransferase"/>
</dbReference>
<proteinExistence type="inferred from homology"/>
<feature type="transmembrane region" description="Helical" evidence="14">
    <location>
        <begin position="358"/>
        <end position="377"/>
    </location>
</feature>
<feature type="transmembrane region" description="Helical" evidence="14">
    <location>
        <begin position="56"/>
        <end position="77"/>
    </location>
</feature>
<organism evidence="16 17">
    <name type="scientific">Peptoniphilus stercorisuis</name>
    <dbReference type="NCBI Taxonomy" id="1436965"/>
    <lineage>
        <taxon>Bacteria</taxon>
        <taxon>Bacillati</taxon>
        <taxon>Bacillota</taxon>
        <taxon>Tissierellia</taxon>
        <taxon>Tissierellales</taxon>
        <taxon>Peptoniphilaceae</taxon>
        <taxon>Peptoniphilus</taxon>
    </lineage>
</organism>
<evidence type="ECO:0000259" key="15">
    <source>
        <dbReference type="Pfam" id="PF09924"/>
    </source>
</evidence>
<dbReference type="Proteomes" id="UP001519306">
    <property type="component" value="Unassembled WGS sequence"/>
</dbReference>
<keyword evidence="16" id="KW-0012">Acyltransferase</keyword>
<keyword evidence="6 14" id="KW-0808">Transferase</keyword>
<evidence type="ECO:0000313" key="17">
    <source>
        <dbReference type="Proteomes" id="UP001519306"/>
    </source>
</evidence>
<comment type="function">
    <text evidence="14">Catalyzes the transfer of a lysyl group from L-lysyl-tRNA(Lys) to membrane-bound phosphatidylglycerol (PG), which produces lysylphosphatidylglycerol (LPG), a major component of the bacterial membrane with a positive net charge. LPG synthesis contributes to bacterial virulence as it is involved in the resistance mechanism against cationic antimicrobial peptides (CAMP) produces by the host's immune system (defensins, cathelicidins) and by the competing microorganisms.</text>
</comment>
<sequence length="839" mass="98002">MEKTFKFLKKNSELIKKVLSIVFVIAFLIFTATEMRNINFKEYHRLFSSLPYLKKFALVFFGLITFLFSTQYDFILAKYFDVSLNKKEIFKISFITQSFNNFISFGGITGTKLRSDMLIKENVEPKNAIKISTSVLISGLLGLFFLILPTLILVQNISRKYIYILGLFSLYIPFYFLAGKFKIKRFEKFIDENSPYSFLDTKVKIKLLLASILDWVVVSMYFSFIIKMINPEMPFFKSIFVYIIAEVVALISFIPGGIGSFDLTVFLLFKDLGYQSNNILVSILLFRITFYLVPWVIGIILYVLTQFKEKSKKIIPSQEIILNILSTLIFLSGAILIISTATPAVFERVVFLKNILPRLAFVLSKSFTLMIGVILIVMSRGIKFRIKKVYKISLSLLILGSIGCVVKGLDYEEAIILLIFAGLLFTTRDLFTKEHLEIKQKDVYKIGVYLFIVLMLYITIYNLTHHVNIYTSQRAFSFIWIEENPLKIIGFLISTAILLILFLYSRKQPLEFSEVSDEDINKYANFLKDHSGNYFSHLYFMRDKNFFLNSKKTVLMQYRPYKDNIVVLGDPVGIYEDFEEAIDEIIEFAGSYGMKVSFYEVRGENLELYANQGFSFIKIGEDATVYLNEFSYDGKKNKNLRKQRNKLNGEDFTFEIVYQPFDSVFMERLREISDNWLNGKQEMGYSLGSFDKYYLNTAPIAILKDKNQEIIAFANLLPVVNTKKISIDLMRYNREKCKNNEMDLLFLGLFDWAKEEGYEEFYLGMAPLSNVGDKKYSNSKERIMRLMYEYGNKFYSFQGLRYYKEKFHPRWSGRYIIYKNDMDLIEVMISILNIVHRQK</sequence>
<reference evidence="16 17" key="1">
    <citation type="submission" date="2021-03" db="EMBL/GenBank/DDBJ databases">
        <title>Genomic Encyclopedia of Type Strains, Phase IV (KMG-IV): sequencing the most valuable type-strain genomes for metagenomic binning, comparative biology and taxonomic classification.</title>
        <authorList>
            <person name="Goeker M."/>
        </authorList>
    </citation>
    <scope>NUCLEOTIDE SEQUENCE [LARGE SCALE GENOMIC DNA]</scope>
    <source>
        <strain evidence="16 17">DSM 27563</strain>
    </source>
</reference>
<comment type="subcellular location">
    <subcellularLocation>
        <location evidence="1 14">Cell membrane</location>
        <topology evidence="1 14">Multi-pass membrane protein</topology>
    </subcellularLocation>
</comment>
<feature type="transmembrane region" description="Helical" evidence="14">
    <location>
        <begin position="89"/>
        <end position="108"/>
    </location>
</feature>
<evidence type="ECO:0000256" key="8">
    <source>
        <dbReference type="ARBA" id="ARBA00022989"/>
    </source>
</evidence>
<evidence type="ECO:0000256" key="6">
    <source>
        <dbReference type="ARBA" id="ARBA00022679"/>
    </source>
</evidence>
<feature type="transmembrane region" description="Helical" evidence="14">
    <location>
        <begin position="239"/>
        <end position="259"/>
    </location>
</feature>
<dbReference type="Pfam" id="PF03706">
    <property type="entry name" value="LPG_synthase_TM"/>
    <property type="match status" value="1"/>
</dbReference>
<dbReference type="InterPro" id="IPR051211">
    <property type="entry name" value="PG_lysyltransferase"/>
</dbReference>
<protein>
    <recommendedName>
        <fullName evidence="4 14">Phosphatidylglycerol lysyltransferase</fullName>
        <ecNumber evidence="3 14">2.3.2.3</ecNumber>
    </recommendedName>
    <alternativeName>
        <fullName evidence="12 14">Lysylphosphatidylglycerol synthase</fullName>
    </alternativeName>
</protein>
<evidence type="ECO:0000313" key="16">
    <source>
        <dbReference type="EMBL" id="MBP2024948.1"/>
    </source>
</evidence>
<feature type="transmembrane region" description="Helical" evidence="14">
    <location>
        <begin position="128"/>
        <end position="154"/>
    </location>
</feature>
<comment type="caution">
    <text evidence="16">The sequence shown here is derived from an EMBL/GenBank/DDBJ whole genome shotgun (WGS) entry which is preliminary data.</text>
</comment>
<evidence type="ECO:0000256" key="11">
    <source>
        <dbReference type="ARBA" id="ARBA00023251"/>
    </source>
</evidence>
<evidence type="ECO:0000256" key="3">
    <source>
        <dbReference type="ARBA" id="ARBA00012014"/>
    </source>
</evidence>
<comment type="similarity">
    <text evidence="2 14">Belongs to the LPG synthase family.</text>
</comment>
<feature type="transmembrane region" description="Helical" evidence="14">
    <location>
        <begin position="484"/>
        <end position="504"/>
    </location>
</feature>
<evidence type="ECO:0000256" key="1">
    <source>
        <dbReference type="ARBA" id="ARBA00004651"/>
    </source>
</evidence>
<dbReference type="RefSeq" id="WP_210060252.1">
    <property type="nucleotide sequence ID" value="NZ_JAGGLJ010000003.1"/>
</dbReference>
<evidence type="ECO:0000256" key="2">
    <source>
        <dbReference type="ARBA" id="ARBA00008627"/>
    </source>
</evidence>
<dbReference type="PANTHER" id="PTHR34697">
    <property type="entry name" value="PHOSPHATIDYLGLYCEROL LYSYLTRANSFERASE"/>
    <property type="match status" value="1"/>
</dbReference>
<name>A0ABS4KB07_9FIRM</name>
<keyword evidence="17" id="KW-1185">Reference proteome</keyword>
<keyword evidence="10 14" id="KW-0472">Membrane</keyword>
<feature type="transmembrane region" description="Helical" evidence="14">
    <location>
        <begin position="161"/>
        <end position="178"/>
    </location>
</feature>
<feature type="transmembrane region" description="Helical" evidence="14">
    <location>
        <begin position="414"/>
        <end position="431"/>
    </location>
</feature>
<gene>
    <name evidence="14" type="primary">mprF</name>
    <name evidence="16" type="ORF">J2Z71_000471</name>
</gene>